<name>A0ABW8LNL2_9ACTN</name>
<dbReference type="PANTHER" id="PTHR11820">
    <property type="entry name" value="ACYLPYRUVASE"/>
    <property type="match status" value="1"/>
</dbReference>
<accession>A0ABW8LNL2</accession>
<evidence type="ECO:0000256" key="1">
    <source>
        <dbReference type="ARBA" id="ARBA00022723"/>
    </source>
</evidence>
<dbReference type="RefSeq" id="WP_358705600.1">
    <property type="nucleotide sequence ID" value="NZ_JBFACG010000025.1"/>
</dbReference>
<reference evidence="4 5" key="1">
    <citation type="submission" date="2024-11" db="EMBL/GenBank/DDBJ databases">
        <title>The Natural Products Discovery Center: Release of the First 8490 Sequenced Strains for Exploring Actinobacteria Biosynthetic Diversity.</title>
        <authorList>
            <person name="Kalkreuter E."/>
            <person name="Kautsar S.A."/>
            <person name="Yang D."/>
            <person name="Bader C.D."/>
            <person name="Teijaro C.N."/>
            <person name="Fluegel L."/>
            <person name="Davis C.M."/>
            <person name="Simpson J.R."/>
            <person name="Lauterbach L."/>
            <person name="Steele A.D."/>
            <person name="Gui C."/>
            <person name="Meng S."/>
            <person name="Li G."/>
            <person name="Viehrig K."/>
            <person name="Ye F."/>
            <person name="Su P."/>
            <person name="Kiefer A.F."/>
            <person name="Nichols A."/>
            <person name="Cepeda A.J."/>
            <person name="Yan W."/>
            <person name="Fan B."/>
            <person name="Jiang Y."/>
            <person name="Adhikari A."/>
            <person name="Zheng C.-J."/>
            <person name="Schuster L."/>
            <person name="Cowan T.M."/>
            <person name="Smanski M.J."/>
            <person name="Chevrette M.G."/>
            <person name="De Carvalho L.P.S."/>
            <person name="Shen B."/>
        </authorList>
    </citation>
    <scope>NUCLEOTIDE SEQUENCE [LARGE SCALE GENOMIC DNA]</scope>
    <source>
        <strain evidence="4 5">NPDC020863</strain>
    </source>
</reference>
<proteinExistence type="predicted"/>
<dbReference type="GO" id="GO:0016787">
    <property type="term" value="F:hydrolase activity"/>
    <property type="evidence" value="ECO:0007669"/>
    <property type="project" value="UniProtKB-KW"/>
</dbReference>
<sequence>MRLSTIVHDGRRTLAIAEGPGDTWRLAPGNLHLEDIIAGAPIPAGGASLTADEAVPVLPHRPGTIFGIGLNYLDTITEMGWPRPKAPYLFTKLSSSAIGTGEAIAIDAAVTRRVDWETELAVVIGAEARDIPEDKALDVVFGYTVANDVSARDLQADDAQWVRGKGLDTFCPLGPVVVTADEIKDPQALAVRTWVNGEKVQDGTTADMLFSVRSLIAYLSRFFTLRPGDVILTGTPSGCGDFMDPPRALRPGDTVMSEVEGIGRLVNPVRVAGEQGAPDRSTADPPSPADRASTQASTQASMQSSIQAFRSTS</sequence>
<keyword evidence="1" id="KW-0479">Metal-binding</keyword>
<evidence type="ECO:0000313" key="5">
    <source>
        <dbReference type="Proteomes" id="UP001620295"/>
    </source>
</evidence>
<feature type="region of interest" description="Disordered" evidence="2">
    <location>
        <begin position="270"/>
        <end position="313"/>
    </location>
</feature>
<evidence type="ECO:0000256" key="2">
    <source>
        <dbReference type="SAM" id="MobiDB-lite"/>
    </source>
</evidence>
<keyword evidence="4" id="KW-0378">Hydrolase</keyword>
<evidence type="ECO:0000259" key="3">
    <source>
        <dbReference type="Pfam" id="PF01557"/>
    </source>
</evidence>
<protein>
    <submittedName>
        <fullName evidence="4">Fumarylacetoacetate hydrolase family protein</fullName>
    </submittedName>
</protein>
<dbReference type="InterPro" id="IPR011234">
    <property type="entry name" value="Fumarylacetoacetase-like_C"/>
</dbReference>
<evidence type="ECO:0000313" key="4">
    <source>
        <dbReference type="EMBL" id="MFK4267419.1"/>
    </source>
</evidence>
<dbReference type="InterPro" id="IPR036663">
    <property type="entry name" value="Fumarylacetoacetase_C_sf"/>
</dbReference>
<dbReference type="EMBL" id="JBJDQH010000007">
    <property type="protein sequence ID" value="MFK4267419.1"/>
    <property type="molecule type" value="Genomic_DNA"/>
</dbReference>
<feature type="domain" description="Fumarylacetoacetase-like C-terminal" evidence="3">
    <location>
        <begin position="64"/>
        <end position="270"/>
    </location>
</feature>
<dbReference type="SUPFAM" id="SSF56529">
    <property type="entry name" value="FAH"/>
    <property type="match status" value="1"/>
</dbReference>
<keyword evidence="5" id="KW-1185">Reference proteome</keyword>
<organism evidence="4 5">
    <name type="scientific">Streptomyces milbemycinicus</name>
    <dbReference type="NCBI Taxonomy" id="476552"/>
    <lineage>
        <taxon>Bacteria</taxon>
        <taxon>Bacillati</taxon>
        <taxon>Actinomycetota</taxon>
        <taxon>Actinomycetes</taxon>
        <taxon>Kitasatosporales</taxon>
        <taxon>Streptomycetaceae</taxon>
        <taxon>Streptomyces</taxon>
    </lineage>
</organism>
<feature type="compositionally biased region" description="Low complexity" evidence="2">
    <location>
        <begin position="292"/>
        <end position="313"/>
    </location>
</feature>
<dbReference type="Gene3D" id="3.90.850.10">
    <property type="entry name" value="Fumarylacetoacetase-like, C-terminal domain"/>
    <property type="match status" value="1"/>
</dbReference>
<gene>
    <name evidence="4" type="ORF">ACI2L5_21140</name>
</gene>
<dbReference type="Proteomes" id="UP001620295">
    <property type="component" value="Unassembled WGS sequence"/>
</dbReference>
<dbReference type="Pfam" id="PF01557">
    <property type="entry name" value="FAA_hydrolase"/>
    <property type="match status" value="1"/>
</dbReference>
<comment type="caution">
    <text evidence="4">The sequence shown here is derived from an EMBL/GenBank/DDBJ whole genome shotgun (WGS) entry which is preliminary data.</text>
</comment>